<dbReference type="AlphaFoldDB" id="D4YZA8"/>
<reference evidence="1 2" key="1">
    <citation type="journal article" date="2010" name="J. Bacteriol.">
        <title>Complete genome sequence of the representative gamma-hexachlorocyclohexane-degrading bacterium Sphingobium japonicum UT26.</title>
        <authorList>
            <person name="Nagata Y."/>
            <person name="Ohtsubo Y."/>
            <person name="Endo R."/>
            <person name="Ichikawa N."/>
            <person name="Ankai A."/>
            <person name="Oguchi A."/>
            <person name="Fukui S."/>
            <person name="Fujita N."/>
            <person name="Tsuda M."/>
        </authorList>
    </citation>
    <scope>NUCLEOTIDE SEQUENCE [LARGE SCALE GENOMIC DNA]</scope>
    <source>
        <strain evidence="2">DSM 16413 / CCM 7287 / MTCC 6362 / UT26 / NBRC 101211 / UT26S</strain>
    </source>
</reference>
<dbReference type="GeneID" id="29272517"/>
<dbReference type="Gene3D" id="3.30.2000.20">
    <property type="match status" value="1"/>
</dbReference>
<dbReference type="KEGG" id="sjp:SJA_C1-08560"/>
<organism evidence="1 2">
    <name type="scientific">Sphingobium indicum (strain DSM 16413 / CCM 7287 / MTCC 6362 / UT26 / NBRC 101211 / UT26S)</name>
    <name type="common">Sphingobium japonicum</name>
    <dbReference type="NCBI Taxonomy" id="452662"/>
    <lineage>
        <taxon>Bacteria</taxon>
        <taxon>Pseudomonadati</taxon>
        <taxon>Pseudomonadota</taxon>
        <taxon>Alphaproteobacteria</taxon>
        <taxon>Sphingomonadales</taxon>
        <taxon>Sphingomonadaceae</taxon>
        <taxon>Sphingobium</taxon>
    </lineage>
</organism>
<dbReference type="Proteomes" id="UP000007753">
    <property type="component" value="Chromosome 1"/>
</dbReference>
<dbReference type="EMBL" id="AP010803">
    <property type="protein sequence ID" value="BAI95690.1"/>
    <property type="molecule type" value="Genomic_DNA"/>
</dbReference>
<protein>
    <recommendedName>
        <fullName evidence="3">Phage tail protein</fullName>
    </recommendedName>
</protein>
<name>D4YZA8_SPHIU</name>
<evidence type="ECO:0000313" key="1">
    <source>
        <dbReference type="EMBL" id="BAI95690.1"/>
    </source>
</evidence>
<gene>
    <name evidence="1" type="ordered locus">SJA_C1-08560</name>
</gene>
<sequence>MIFDDVLAMRGRLLDTLAVTYPDMLIIFDNQEAVTPPVDAVWCRFSVKPNTQQIASIGQTKRYNQTGIATLQIIVPEQMGDAIGYDVLDAWNASIRDWRSDDSSLYVYQTSTQPFTPTIDDPAYKINHLSFYRSVRS</sequence>
<proteinExistence type="predicted"/>
<dbReference type="HOGENOM" id="CLU_1863896_0_0_5"/>
<evidence type="ECO:0000313" key="2">
    <source>
        <dbReference type="Proteomes" id="UP000007753"/>
    </source>
</evidence>
<dbReference type="RefSeq" id="WP_013039345.1">
    <property type="nucleotide sequence ID" value="NC_014006.1"/>
</dbReference>
<accession>D4YZA8</accession>
<keyword evidence="2" id="KW-1185">Reference proteome</keyword>
<evidence type="ECO:0008006" key="3">
    <source>
        <dbReference type="Google" id="ProtNLM"/>
    </source>
</evidence>
<dbReference type="STRING" id="452662.SJA_C1-08560"/>